<dbReference type="GeneID" id="20668738"/>
<dbReference type="Proteomes" id="UP000030671">
    <property type="component" value="Unassembled WGS sequence"/>
</dbReference>
<sequence length="72" mass="7989">MLALWPSVSRDSSPCSLSLLSSASVEFSLYTSMHFLDFTFPIASIPSIQSYTDVVSPAAVPYKWCTRKRVVL</sequence>
<dbReference type="RefSeq" id="XP_009541317.1">
    <property type="nucleotide sequence ID" value="XM_009543022.2"/>
</dbReference>
<organism evidence="1 2">
    <name type="scientific">Heterobasidion irregulare (strain TC 32-1)</name>
    <dbReference type="NCBI Taxonomy" id="747525"/>
    <lineage>
        <taxon>Eukaryota</taxon>
        <taxon>Fungi</taxon>
        <taxon>Dikarya</taxon>
        <taxon>Basidiomycota</taxon>
        <taxon>Agaricomycotina</taxon>
        <taxon>Agaricomycetes</taxon>
        <taxon>Russulales</taxon>
        <taxon>Bondarzewiaceae</taxon>
        <taxon>Heterobasidion</taxon>
        <taxon>Heterobasidion annosum species complex</taxon>
    </lineage>
</organism>
<feature type="non-terminal residue" evidence="1">
    <location>
        <position position="72"/>
    </location>
</feature>
<name>W4KNZ2_HETIT</name>
<dbReference type="AlphaFoldDB" id="W4KNZ2"/>
<accession>W4KNZ2</accession>
<proteinExistence type="predicted"/>
<evidence type="ECO:0000313" key="2">
    <source>
        <dbReference type="Proteomes" id="UP000030671"/>
    </source>
</evidence>
<keyword evidence="2" id="KW-1185">Reference proteome</keyword>
<evidence type="ECO:0000313" key="1">
    <source>
        <dbReference type="EMBL" id="ETW87414.1"/>
    </source>
</evidence>
<gene>
    <name evidence="1" type="ORF">HETIRDRAFT_234263</name>
</gene>
<dbReference type="KEGG" id="hir:HETIRDRAFT_234263"/>
<dbReference type="HOGENOM" id="CLU_2722533_0_0_1"/>
<reference evidence="1 2" key="1">
    <citation type="journal article" date="2012" name="New Phytol.">
        <title>Insight into trade-off between wood decay and parasitism from the genome of a fungal forest pathogen.</title>
        <authorList>
            <person name="Olson A."/>
            <person name="Aerts A."/>
            <person name="Asiegbu F."/>
            <person name="Belbahri L."/>
            <person name="Bouzid O."/>
            <person name="Broberg A."/>
            <person name="Canback B."/>
            <person name="Coutinho P.M."/>
            <person name="Cullen D."/>
            <person name="Dalman K."/>
            <person name="Deflorio G."/>
            <person name="van Diepen L.T."/>
            <person name="Dunand C."/>
            <person name="Duplessis S."/>
            <person name="Durling M."/>
            <person name="Gonthier P."/>
            <person name="Grimwood J."/>
            <person name="Fossdal C.G."/>
            <person name="Hansson D."/>
            <person name="Henrissat B."/>
            <person name="Hietala A."/>
            <person name="Himmelstrand K."/>
            <person name="Hoffmeister D."/>
            <person name="Hogberg N."/>
            <person name="James T.Y."/>
            <person name="Karlsson M."/>
            <person name="Kohler A."/>
            <person name="Kues U."/>
            <person name="Lee Y.H."/>
            <person name="Lin Y.C."/>
            <person name="Lind M."/>
            <person name="Lindquist E."/>
            <person name="Lombard V."/>
            <person name="Lucas S."/>
            <person name="Lunden K."/>
            <person name="Morin E."/>
            <person name="Murat C."/>
            <person name="Park J."/>
            <person name="Raffaello T."/>
            <person name="Rouze P."/>
            <person name="Salamov A."/>
            <person name="Schmutz J."/>
            <person name="Solheim H."/>
            <person name="Stahlberg J."/>
            <person name="Velez H."/>
            <person name="de Vries R.P."/>
            <person name="Wiebenga A."/>
            <person name="Woodward S."/>
            <person name="Yakovlev I."/>
            <person name="Garbelotto M."/>
            <person name="Martin F."/>
            <person name="Grigoriev I.V."/>
            <person name="Stenlid J."/>
        </authorList>
    </citation>
    <scope>NUCLEOTIDE SEQUENCE [LARGE SCALE GENOMIC DNA]</scope>
    <source>
        <strain evidence="1 2">TC 32-1</strain>
    </source>
</reference>
<dbReference type="EMBL" id="KI925454">
    <property type="protein sequence ID" value="ETW87414.1"/>
    <property type="molecule type" value="Genomic_DNA"/>
</dbReference>
<protein>
    <submittedName>
        <fullName evidence="1">Uncharacterized protein</fullName>
    </submittedName>
</protein>
<dbReference type="InParanoid" id="W4KNZ2"/>